<feature type="transmembrane region" description="Helical" evidence="7">
    <location>
        <begin position="109"/>
        <end position="132"/>
    </location>
</feature>
<evidence type="ECO:0000256" key="4">
    <source>
        <dbReference type="ARBA" id="ARBA00022692"/>
    </source>
</evidence>
<dbReference type="GO" id="GO:0005886">
    <property type="term" value="C:plasma membrane"/>
    <property type="evidence" value="ECO:0007669"/>
    <property type="project" value="UniProtKB-SubCell"/>
</dbReference>
<evidence type="ECO:0000256" key="5">
    <source>
        <dbReference type="ARBA" id="ARBA00022989"/>
    </source>
</evidence>
<dbReference type="Proteomes" id="UP000632125">
    <property type="component" value="Unassembled WGS sequence"/>
</dbReference>
<dbReference type="AlphaFoldDB" id="A0A927CIX1"/>
<dbReference type="PROSITE" id="PS50928">
    <property type="entry name" value="ABC_TM1"/>
    <property type="match status" value="1"/>
</dbReference>
<evidence type="ECO:0000256" key="6">
    <source>
        <dbReference type="ARBA" id="ARBA00023136"/>
    </source>
</evidence>
<reference evidence="9" key="1">
    <citation type="submission" date="2020-09" db="EMBL/GenBank/DDBJ databases">
        <title>A novel bacterium of genus Paenibacillus, isolated from South China Sea.</title>
        <authorList>
            <person name="Huang H."/>
            <person name="Mo K."/>
            <person name="Hu Y."/>
        </authorList>
    </citation>
    <scope>NUCLEOTIDE SEQUENCE</scope>
    <source>
        <strain evidence="9">IB182493</strain>
    </source>
</reference>
<dbReference type="GO" id="GO:0015416">
    <property type="term" value="F:ABC-type phosphonate transporter activity"/>
    <property type="evidence" value="ECO:0007669"/>
    <property type="project" value="InterPro"/>
</dbReference>
<comment type="caution">
    <text evidence="9">The sequence shown here is derived from an EMBL/GenBank/DDBJ whole genome shotgun (WGS) entry which is preliminary data.</text>
</comment>
<proteinExistence type="inferred from homology"/>
<dbReference type="CDD" id="cd06261">
    <property type="entry name" value="TM_PBP2"/>
    <property type="match status" value="1"/>
</dbReference>
<keyword evidence="3" id="KW-1003">Cell membrane</keyword>
<sequence>MRRIAAAAAVVALLVWSGAGIGFSAGAFGDLGNTFAFVAEHWFPADLADWKTALRAMADTLQIAVFSTLAALAIAFPLSFLAARNWAPYRWLYDATRFGFNLIRSIPELVLALVFIPTLGLGPMPAVMALIIHNIGVFGKLLSETIEAADDGPQEAVKAMGGTRLLVALYGIIPQMLPLALSHYFYRLEVAIRTTLILGIVGAGGLGQMLYNDFKQFMYQKVTFEVLLIMVLVTAVDYAGALIRKRVK</sequence>
<dbReference type="InterPro" id="IPR035906">
    <property type="entry name" value="MetI-like_sf"/>
</dbReference>
<evidence type="ECO:0000313" key="9">
    <source>
        <dbReference type="EMBL" id="MBD2868934.1"/>
    </source>
</evidence>
<evidence type="ECO:0000256" key="2">
    <source>
        <dbReference type="ARBA" id="ARBA00022448"/>
    </source>
</evidence>
<keyword evidence="10" id="KW-1185">Reference proteome</keyword>
<keyword evidence="2 7" id="KW-0813">Transport</keyword>
<feature type="transmembrane region" description="Helical" evidence="7">
    <location>
        <begin position="192"/>
        <end position="211"/>
    </location>
</feature>
<name>A0A927CIX1_9BACL</name>
<dbReference type="SUPFAM" id="SSF161098">
    <property type="entry name" value="MetI-like"/>
    <property type="match status" value="1"/>
</dbReference>
<feature type="transmembrane region" description="Helical" evidence="7">
    <location>
        <begin position="63"/>
        <end position="83"/>
    </location>
</feature>
<keyword evidence="4 7" id="KW-0812">Transmembrane</keyword>
<feature type="transmembrane region" description="Helical" evidence="7">
    <location>
        <begin position="223"/>
        <end position="243"/>
    </location>
</feature>
<dbReference type="EMBL" id="JACXIY010000013">
    <property type="protein sequence ID" value="MBD2868934.1"/>
    <property type="molecule type" value="Genomic_DNA"/>
</dbReference>
<organism evidence="9 10">
    <name type="scientific">Paenibacillus arenilitoris</name>
    <dbReference type="NCBI Taxonomy" id="2772299"/>
    <lineage>
        <taxon>Bacteria</taxon>
        <taxon>Bacillati</taxon>
        <taxon>Bacillota</taxon>
        <taxon>Bacilli</taxon>
        <taxon>Bacillales</taxon>
        <taxon>Paenibacillaceae</taxon>
        <taxon>Paenibacillus</taxon>
    </lineage>
</organism>
<dbReference type="Gene3D" id="1.10.3720.10">
    <property type="entry name" value="MetI-like"/>
    <property type="match status" value="1"/>
</dbReference>
<comment type="subcellular location">
    <subcellularLocation>
        <location evidence="1 7">Cell membrane</location>
        <topology evidence="1 7">Multi-pass membrane protein</topology>
    </subcellularLocation>
</comment>
<dbReference type="InterPro" id="IPR000515">
    <property type="entry name" value="MetI-like"/>
</dbReference>
<gene>
    <name evidence="9" type="primary">phnE</name>
    <name evidence="9" type="ORF">IDH41_10115</name>
</gene>
<keyword evidence="5 7" id="KW-1133">Transmembrane helix</keyword>
<evidence type="ECO:0000256" key="7">
    <source>
        <dbReference type="RuleBase" id="RU363032"/>
    </source>
</evidence>
<keyword evidence="6 7" id="KW-0472">Membrane</keyword>
<evidence type="ECO:0000259" key="8">
    <source>
        <dbReference type="PROSITE" id="PS50928"/>
    </source>
</evidence>
<dbReference type="NCBIfam" id="TIGR01097">
    <property type="entry name" value="PhnE"/>
    <property type="match status" value="1"/>
</dbReference>
<comment type="similarity">
    <text evidence="7">Belongs to the binding-protein-dependent transport system permease family.</text>
</comment>
<evidence type="ECO:0000256" key="1">
    <source>
        <dbReference type="ARBA" id="ARBA00004651"/>
    </source>
</evidence>
<dbReference type="RefSeq" id="WP_190860648.1">
    <property type="nucleotide sequence ID" value="NZ_JACXIY010000013.1"/>
</dbReference>
<feature type="transmembrane region" description="Helical" evidence="7">
    <location>
        <begin position="165"/>
        <end position="185"/>
    </location>
</feature>
<dbReference type="PANTHER" id="PTHR30043">
    <property type="entry name" value="PHOSPHONATES TRANSPORT SYSTEM PERMEASE PROTEIN"/>
    <property type="match status" value="1"/>
</dbReference>
<dbReference type="PANTHER" id="PTHR30043:SF1">
    <property type="entry name" value="ABC TRANSPORT SYSTEM PERMEASE PROTEIN P69"/>
    <property type="match status" value="1"/>
</dbReference>
<evidence type="ECO:0000313" key="10">
    <source>
        <dbReference type="Proteomes" id="UP000632125"/>
    </source>
</evidence>
<protein>
    <submittedName>
        <fullName evidence="9">Phosphonate ABC transporter, permease protein PhnE</fullName>
    </submittedName>
</protein>
<dbReference type="Pfam" id="PF00528">
    <property type="entry name" value="BPD_transp_1"/>
    <property type="match status" value="1"/>
</dbReference>
<evidence type="ECO:0000256" key="3">
    <source>
        <dbReference type="ARBA" id="ARBA00022475"/>
    </source>
</evidence>
<accession>A0A927CIX1</accession>
<dbReference type="InterPro" id="IPR005769">
    <property type="entry name" value="PhnE/PtxC"/>
</dbReference>
<feature type="domain" description="ABC transmembrane type-1" evidence="8">
    <location>
        <begin position="57"/>
        <end position="240"/>
    </location>
</feature>